<evidence type="ECO:0000313" key="2">
    <source>
        <dbReference type="Proteomes" id="UP000504638"/>
    </source>
</evidence>
<evidence type="ECO:0000313" key="3">
    <source>
        <dbReference type="RefSeq" id="XP_033530409.1"/>
    </source>
</evidence>
<proteinExistence type="predicted"/>
<dbReference type="GeneID" id="54418874"/>
<dbReference type="RefSeq" id="XP_033530409.1">
    <property type="nucleotide sequence ID" value="XM_033678304.1"/>
</dbReference>
<evidence type="ECO:0000313" key="1">
    <source>
        <dbReference type="EMBL" id="KAF1808778.1"/>
    </source>
</evidence>
<dbReference type="AlphaFoldDB" id="A0A6G1FST7"/>
<name>A0A6G1FST7_9PEZI</name>
<organism evidence="1">
    <name type="scientific">Eremomyces bilateralis CBS 781.70</name>
    <dbReference type="NCBI Taxonomy" id="1392243"/>
    <lineage>
        <taxon>Eukaryota</taxon>
        <taxon>Fungi</taxon>
        <taxon>Dikarya</taxon>
        <taxon>Ascomycota</taxon>
        <taxon>Pezizomycotina</taxon>
        <taxon>Dothideomycetes</taxon>
        <taxon>Dothideomycetes incertae sedis</taxon>
        <taxon>Eremomycetales</taxon>
        <taxon>Eremomycetaceae</taxon>
        <taxon>Eremomyces</taxon>
    </lineage>
</organism>
<accession>A0A6G1FST7</accession>
<keyword evidence="2" id="KW-1185">Reference proteome</keyword>
<protein>
    <recommendedName>
        <fullName evidence="4">RRM domain-containing protein</fullName>
    </recommendedName>
</protein>
<reference evidence="1 3" key="1">
    <citation type="submission" date="2020-01" db="EMBL/GenBank/DDBJ databases">
        <authorList>
            <consortium name="DOE Joint Genome Institute"/>
            <person name="Haridas S."/>
            <person name="Albert R."/>
            <person name="Binder M."/>
            <person name="Bloem J."/>
            <person name="Labutti K."/>
            <person name="Salamov A."/>
            <person name="Andreopoulos B."/>
            <person name="Baker S.E."/>
            <person name="Barry K."/>
            <person name="Bills G."/>
            <person name="Bluhm B.H."/>
            <person name="Cannon C."/>
            <person name="Castanera R."/>
            <person name="Culley D.E."/>
            <person name="Daum C."/>
            <person name="Ezra D."/>
            <person name="Gonzalez J.B."/>
            <person name="Henrissat B."/>
            <person name="Kuo A."/>
            <person name="Liang C."/>
            <person name="Lipzen A."/>
            <person name="Lutzoni F."/>
            <person name="Magnuson J."/>
            <person name="Mondo S."/>
            <person name="Nolan M."/>
            <person name="Ohm R."/>
            <person name="Pangilinan J."/>
            <person name="Park H.-J."/>
            <person name="Ramirez L."/>
            <person name="Alfaro M."/>
            <person name="Sun H."/>
            <person name="Tritt A."/>
            <person name="Yoshinaga Y."/>
            <person name="Zwiers L.-H."/>
            <person name="Turgeon B.G."/>
            <person name="Goodwin S.B."/>
            <person name="Spatafora J.W."/>
            <person name="Crous P.W."/>
            <person name="Grigoriev I.V."/>
        </authorList>
    </citation>
    <scope>NUCLEOTIDE SEQUENCE</scope>
    <source>
        <strain evidence="1 3">CBS 781.70</strain>
    </source>
</reference>
<dbReference type="Gene3D" id="3.30.70.330">
    <property type="match status" value="1"/>
</dbReference>
<sequence length="252" mass="29004">MSATFPPQIPWQLSRGVLKLSDVPWNVSKSKIIDLFHPVKDNLNAVPARSWNYVIHIITDRYDNRTWDVFVEFKSPEYARCALKLLENTDDAPRIQGRRICVEESSTAVMARAVFPFAQVEFEGEGYRPKAAYKGLFGPDDLLNVRKTATNLMRTPERVYESFLSALQMLPDAYANNPNTHENVEDVVVTAKCLIKQLLDELIARNHPEGLTWRLLESFVDVIDQARYFTTEQKVHIMKEVPFYNRSGYASF</sequence>
<reference evidence="3" key="2">
    <citation type="submission" date="2020-04" db="EMBL/GenBank/DDBJ databases">
        <authorList>
            <consortium name="NCBI Genome Project"/>
        </authorList>
    </citation>
    <scope>NUCLEOTIDE SEQUENCE</scope>
    <source>
        <strain evidence="3">CBS 781.70</strain>
    </source>
</reference>
<dbReference type="Proteomes" id="UP000504638">
    <property type="component" value="Unplaced"/>
</dbReference>
<dbReference type="GO" id="GO:0003676">
    <property type="term" value="F:nucleic acid binding"/>
    <property type="evidence" value="ECO:0007669"/>
    <property type="project" value="InterPro"/>
</dbReference>
<dbReference type="EMBL" id="ML975179">
    <property type="protein sequence ID" value="KAF1808778.1"/>
    <property type="molecule type" value="Genomic_DNA"/>
</dbReference>
<reference evidence="3" key="3">
    <citation type="submission" date="2025-04" db="UniProtKB">
        <authorList>
            <consortium name="RefSeq"/>
        </authorList>
    </citation>
    <scope>IDENTIFICATION</scope>
    <source>
        <strain evidence="3">CBS 781.70</strain>
    </source>
</reference>
<dbReference type="InterPro" id="IPR035979">
    <property type="entry name" value="RBD_domain_sf"/>
</dbReference>
<dbReference type="InterPro" id="IPR012677">
    <property type="entry name" value="Nucleotide-bd_a/b_plait_sf"/>
</dbReference>
<dbReference type="SUPFAM" id="SSF54928">
    <property type="entry name" value="RNA-binding domain, RBD"/>
    <property type="match status" value="1"/>
</dbReference>
<evidence type="ECO:0008006" key="4">
    <source>
        <dbReference type="Google" id="ProtNLM"/>
    </source>
</evidence>
<dbReference type="OrthoDB" id="336240at2759"/>
<gene>
    <name evidence="1 3" type="ORF">P152DRAFT_452581</name>
</gene>